<comment type="caution">
    <text evidence="11">The sequence shown here is derived from an EMBL/GenBank/DDBJ whole genome shotgun (WGS) entry which is preliminary data.</text>
</comment>
<keyword evidence="3 9" id="KW-0812">Transmembrane</keyword>
<dbReference type="AlphaFoldDB" id="W7U463"/>
<dbReference type="InterPro" id="IPR050352">
    <property type="entry name" value="ABCG_transporters"/>
</dbReference>
<feature type="domain" description="ABC transporter" evidence="10">
    <location>
        <begin position="50"/>
        <end position="312"/>
    </location>
</feature>
<dbReference type="Pfam" id="PF01061">
    <property type="entry name" value="ABC2_membrane"/>
    <property type="match status" value="1"/>
</dbReference>
<dbReference type="GO" id="GO:0016887">
    <property type="term" value="F:ATP hydrolysis activity"/>
    <property type="evidence" value="ECO:0007669"/>
    <property type="project" value="InterPro"/>
</dbReference>
<keyword evidence="2" id="KW-0813">Transport</keyword>
<dbReference type="PROSITE" id="PS50893">
    <property type="entry name" value="ABC_TRANSPORTER_2"/>
    <property type="match status" value="1"/>
</dbReference>
<dbReference type="GO" id="GO:0140359">
    <property type="term" value="F:ABC-type transporter activity"/>
    <property type="evidence" value="ECO:0007669"/>
    <property type="project" value="InterPro"/>
</dbReference>
<sequence length="750" mass="81751">MTNDTIIDMTRLEEAEGVFMRREEHQQQTCASLFRQNDVKSPPLHNSCTISFENIVYTIPKPFLAPSRPSPSGVKGRRKTILRGMSGICRAGELTAILGPTGGGKSTLLDALAGRKTLDSGEVLLNGRRPGEDFKRLTGYCEQQDFLLGTLTVRETVRFSAELRLPPTFALQATPGERRGEIEARVAAVVKELGLEACADTMVGTQFVRGISGGEKKRTNLARELVTDPAIVFMDEPTTGLDSQTAGTVVGILAGLATRQHKTVVLSIHQPKYSIFKLFHSLILLHEGKMAYMGRAAEAEAYFERLGFEREVSNNPADWFVDVLTLSTGLGEKEDGKEGGREEGVAFSLPGRELVEAQVVTLAVESEGEESKQLVLDMDVEGGAGLPMTESRLGGGKPGAEPPSPPSSSASSSSASSTPPSSSPHECLTEIYLQSPEYKALMLELAQLKGNASSLPPSPAPSRGPYATTLLHQIKVLSHRTMLCAWRNPASAMMQFSAMLFFVALIGGIYWKMDLGPQGLQNRIGAFFILIMMCMFSNISALELFIEERAVFVHEKANGCYRPAAYFWAKSLCDIVPLRVIPAVFFCASVYPMMGLRSGFDHWLLFTATVILSMLAAAALCLMVSSWVPIFAVANLGVALIFILFLITGGVLINFEQLPAWLLPFKYVSIFRYAMEVMSVNELTGLKFECPPGVDGEVPTGCLGGSGDVYLALQHYPRFADLWKNLLAIAGIFVACMALTFLSLRRIRVR</sequence>
<evidence type="ECO:0000256" key="8">
    <source>
        <dbReference type="SAM" id="MobiDB-lite"/>
    </source>
</evidence>
<evidence type="ECO:0000256" key="1">
    <source>
        <dbReference type="ARBA" id="ARBA00004141"/>
    </source>
</evidence>
<dbReference type="InterPro" id="IPR003439">
    <property type="entry name" value="ABC_transporter-like_ATP-bd"/>
</dbReference>
<evidence type="ECO:0000313" key="11">
    <source>
        <dbReference type="EMBL" id="EWM27479.1"/>
    </source>
</evidence>
<evidence type="ECO:0000256" key="3">
    <source>
        <dbReference type="ARBA" id="ARBA00022692"/>
    </source>
</evidence>
<feature type="transmembrane region" description="Helical" evidence="9">
    <location>
        <begin position="523"/>
        <end position="546"/>
    </location>
</feature>
<dbReference type="Pfam" id="PF00005">
    <property type="entry name" value="ABC_tran"/>
    <property type="match status" value="1"/>
</dbReference>
<feature type="transmembrane region" description="Helical" evidence="9">
    <location>
        <begin position="631"/>
        <end position="655"/>
    </location>
</feature>
<dbReference type="CDD" id="cd03213">
    <property type="entry name" value="ABCG_EPDR"/>
    <property type="match status" value="1"/>
</dbReference>
<protein>
    <submittedName>
        <fullName evidence="11">Atp-binding cassette sub-family g member 2</fullName>
    </submittedName>
</protein>
<dbReference type="Gene3D" id="3.40.50.300">
    <property type="entry name" value="P-loop containing nucleotide triphosphate hydrolases"/>
    <property type="match status" value="1"/>
</dbReference>
<feature type="transmembrane region" description="Helical" evidence="9">
    <location>
        <begin position="726"/>
        <end position="744"/>
    </location>
</feature>
<dbReference type="PANTHER" id="PTHR48041:SF116">
    <property type="entry name" value="PROTEIN BROWN"/>
    <property type="match status" value="1"/>
</dbReference>
<accession>W7U463</accession>
<keyword evidence="12" id="KW-1185">Reference proteome</keyword>
<dbReference type="GO" id="GO:0005524">
    <property type="term" value="F:ATP binding"/>
    <property type="evidence" value="ECO:0007669"/>
    <property type="project" value="UniProtKB-KW"/>
</dbReference>
<keyword evidence="4" id="KW-0547">Nucleotide-binding</keyword>
<dbReference type="SUPFAM" id="SSF52540">
    <property type="entry name" value="P-loop containing nucleoside triphosphate hydrolases"/>
    <property type="match status" value="1"/>
</dbReference>
<feature type="compositionally biased region" description="Low complexity" evidence="8">
    <location>
        <begin position="407"/>
        <end position="424"/>
    </location>
</feature>
<comment type="subcellular location">
    <subcellularLocation>
        <location evidence="1">Membrane</location>
        <topology evidence="1">Multi-pass membrane protein</topology>
    </subcellularLocation>
</comment>
<proteinExistence type="predicted"/>
<evidence type="ECO:0000259" key="10">
    <source>
        <dbReference type="PROSITE" id="PS50893"/>
    </source>
</evidence>
<dbReference type="InterPro" id="IPR013525">
    <property type="entry name" value="ABC2_TM"/>
</dbReference>
<keyword evidence="7 9" id="KW-0472">Membrane</keyword>
<evidence type="ECO:0000256" key="2">
    <source>
        <dbReference type="ARBA" id="ARBA00022448"/>
    </source>
</evidence>
<dbReference type="Pfam" id="PF19055">
    <property type="entry name" value="ABC2_membrane_7"/>
    <property type="match status" value="1"/>
</dbReference>
<evidence type="ECO:0000313" key="12">
    <source>
        <dbReference type="Proteomes" id="UP000019335"/>
    </source>
</evidence>
<reference evidence="11 12" key="1">
    <citation type="journal article" date="2014" name="Mol. Plant">
        <title>Chromosome Scale Genome Assembly and Transcriptome Profiling of Nannochloropsis gaditana in Nitrogen Depletion.</title>
        <authorList>
            <person name="Corteggiani Carpinelli E."/>
            <person name="Telatin A."/>
            <person name="Vitulo N."/>
            <person name="Forcato C."/>
            <person name="D'Angelo M."/>
            <person name="Schiavon R."/>
            <person name="Vezzi A."/>
            <person name="Giacometti G.M."/>
            <person name="Morosinotto T."/>
            <person name="Valle G."/>
        </authorList>
    </citation>
    <scope>NUCLEOTIDE SEQUENCE [LARGE SCALE GENOMIC DNA]</scope>
    <source>
        <strain evidence="11 12">B-31</strain>
    </source>
</reference>
<feature type="transmembrane region" description="Helical" evidence="9">
    <location>
        <begin position="490"/>
        <end position="511"/>
    </location>
</feature>
<dbReference type="InterPro" id="IPR043926">
    <property type="entry name" value="ABCG_dom"/>
</dbReference>
<dbReference type="InterPro" id="IPR027417">
    <property type="entry name" value="P-loop_NTPase"/>
</dbReference>
<keyword evidence="5 11" id="KW-0067">ATP-binding</keyword>
<feature type="transmembrane region" description="Helical" evidence="9">
    <location>
        <begin position="603"/>
        <end position="624"/>
    </location>
</feature>
<dbReference type="GO" id="GO:0005886">
    <property type="term" value="C:plasma membrane"/>
    <property type="evidence" value="ECO:0007669"/>
    <property type="project" value="TreeGrafter"/>
</dbReference>
<feature type="region of interest" description="Disordered" evidence="8">
    <location>
        <begin position="383"/>
        <end position="426"/>
    </location>
</feature>
<evidence type="ECO:0000256" key="6">
    <source>
        <dbReference type="ARBA" id="ARBA00022989"/>
    </source>
</evidence>
<dbReference type="InterPro" id="IPR003593">
    <property type="entry name" value="AAA+_ATPase"/>
</dbReference>
<evidence type="ECO:0000256" key="4">
    <source>
        <dbReference type="ARBA" id="ARBA00022741"/>
    </source>
</evidence>
<dbReference type="EMBL" id="AZIL01000436">
    <property type="protein sequence ID" value="EWM27479.1"/>
    <property type="molecule type" value="Genomic_DNA"/>
</dbReference>
<evidence type="ECO:0000256" key="5">
    <source>
        <dbReference type="ARBA" id="ARBA00022840"/>
    </source>
</evidence>
<gene>
    <name evidence="11" type="ORF">Naga_100174g16</name>
</gene>
<dbReference type="SMART" id="SM00382">
    <property type="entry name" value="AAA"/>
    <property type="match status" value="1"/>
</dbReference>
<evidence type="ECO:0000256" key="9">
    <source>
        <dbReference type="SAM" id="Phobius"/>
    </source>
</evidence>
<organism evidence="11 12">
    <name type="scientific">Nannochloropsis gaditana</name>
    <dbReference type="NCBI Taxonomy" id="72520"/>
    <lineage>
        <taxon>Eukaryota</taxon>
        <taxon>Sar</taxon>
        <taxon>Stramenopiles</taxon>
        <taxon>Ochrophyta</taxon>
        <taxon>Eustigmatophyceae</taxon>
        <taxon>Eustigmatales</taxon>
        <taxon>Monodopsidaceae</taxon>
        <taxon>Nannochloropsis</taxon>
    </lineage>
</organism>
<dbReference type="OrthoDB" id="66620at2759"/>
<dbReference type="Proteomes" id="UP000019335">
    <property type="component" value="Chromosome 6"/>
</dbReference>
<dbReference type="PANTHER" id="PTHR48041">
    <property type="entry name" value="ABC TRANSPORTER G FAMILY MEMBER 28"/>
    <property type="match status" value="1"/>
</dbReference>
<keyword evidence="6 9" id="KW-1133">Transmembrane helix</keyword>
<evidence type="ECO:0000256" key="7">
    <source>
        <dbReference type="ARBA" id="ARBA00023136"/>
    </source>
</evidence>
<name>W7U463_9STRA</name>